<dbReference type="InterPro" id="IPR025913">
    <property type="entry name" value="Cep57_CLD"/>
</dbReference>
<evidence type="ECO:0000259" key="12">
    <source>
        <dbReference type="Pfam" id="PF14073"/>
    </source>
</evidence>
<sequence length="490" mass="55768">MESVSKDSYLPSFYKPPSCASMSDLVEFNSAPSTRQQFSPLKHSDIHHNEILHAPNSRAIFAALKTLQEKICQIELEKDRATNHLTDLVRIADKHNKVLESEKLSSELDFQDCKKPQNDIAKQLDNAQQRCSLLEKQLDYMRIMVDNAEMQKHTILEQQTMEQKINKQDSLEVHSKLTKLELLEKECLRLTTTQRTAENKIHQLQEKLKTEEQHRRSLQEKASQLKIAEIIKIQTGVNENRTLASISKNVPQTKVKKKKQQKQKIILTKDLPSKSFYPKARELPFVAGKSTSLSHSLSANIQSALHMMKHHSPRNTQKNTKTEEQKCLDLPGKGIPTCAKASFSGDTLTDLLLALQDELGQMSVEHQELLQEINETKNTVMKEDLECELDCLVKQMEIKSDQILKLKSHQVNVAKLKKKANTVTKSKNASATKLATNEQTLNATAPKTPKQQGHLSNGICTPKYRASLDLLKDVQKIQMSLKKDDIMWEK</sequence>
<dbReference type="Proteomes" id="UP000812440">
    <property type="component" value="Chromosome 5"/>
</dbReference>
<feature type="region of interest" description="Disordered" evidence="10">
    <location>
        <begin position="427"/>
        <end position="458"/>
    </location>
</feature>
<protein>
    <recommendedName>
        <fullName evidence="7">Centrosomal protein 57kDa-like protein 1</fullName>
    </recommendedName>
    <alternativeName>
        <fullName evidence="8">Cep57-related protein</fullName>
    </alternativeName>
</protein>
<dbReference type="GO" id="GO:0042802">
    <property type="term" value="F:identical protein binding"/>
    <property type="evidence" value="ECO:0007669"/>
    <property type="project" value="InterPro"/>
</dbReference>
<evidence type="ECO:0000256" key="4">
    <source>
        <dbReference type="ARBA" id="ARBA00022701"/>
    </source>
</evidence>
<feature type="coiled-coil region" evidence="9">
    <location>
        <begin position="352"/>
        <end position="402"/>
    </location>
</feature>
<dbReference type="GO" id="GO:0005874">
    <property type="term" value="C:microtubule"/>
    <property type="evidence" value="ECO:0007669"/>
    <property type="project" value="UniProtKB-KW"/>
</dbReference>
<evidence type="ECO:0000256" key="5">
    <source>
        <dbReference type="ARBA" id="ARBA00023054"/>
    </source>
</evidence>
<dbReference type="InterPro" id="IPR051756">
    <property type="entry name" value="Centrosomal_MT-associated"/>
</dbReference>
<dbReference type="PANTHER" id="PTHR19336">
    <property type="entry name" value="UNCHARACTERIZED DUF1167"/>
    <property type="match status" value="1"/>
</dbReference>
<evidence type="ECO:0000256" key="2">
    <source>
        <dbReference type="ARBA" id="ARBA00008179"/>
    </source>
</evidence>
<evidence type="ECO:0000256" key="8">
    <source>
        <dbReference type="ARBA" id="ARBA00042578"/>
    </source>
</evidence>
<reference evidence="13" key="1">
    <citation type="thesis" date="2020" institute="ProQuest LLC" country="789 East Eisenhower Parkway, Ann Arbor, MI, USA">
        <title>Comparative Genomics and Chromosome Evolution.</title>
        <authorList>
            <person name="Mudd A.B."/>
        </authorList>
    </citation>
    <scope>NUCLEOTIDE SEQUENCE</scope>
    <source>
        <strain evidence="13">Female2</strain>
        <tissue evidence="13">Blood</tissue>
    </source>
</reference>
<evidence type="ECO:0000256" key="3">
    <source>
        <dbReference type="ARBA" id="ARBA00022490"/>
    </source>
</evidence>
<dbReference type="GO" id="GO:0008017">
    <property type="term" value="F:microtubule binding"/>
    <property type="evidence" value="ECO:0007669"/>
    <property type="project" value="InterPro"/>
</dbReference>
<evidence type="ECO:0000256" key="6">
    <source>
        <dbReference type="ARBA" id="ARBA00023212"/>
    </source>
</evidence>
<dbReference type="AlphaFoldDB" id="A0A8T2JQ33"/>
<dbReference type="EMBL" id="JAACNH010000004">
    <property type="protein sequence ID" value="KAG8444681.1"/>
    <property type="molecule type" value="Genomic_DNA"/>
</dbReference>
<feature type="domain" description="Cep57 centrosome localisation" evidence="12">
    <location>
        <begin position="59"/>
        <end position="226"/>
    </location>
</feature>
<evidence type="ECO:0000313" key="14">
    <source>
        <dbReference type="Proteomes" id="UP000812440"/>
    </source>
</evidence>
<evidence type="ECO:0000313" key="13">
    <source>
        <dbReference type="EMBL" id="KAG8444681.1"/>
    </source>
</evidence>
<keyword evidence="6" id="KW-0206">Cytoskeleton</keyword>
<dbReference type="Pfam" id="PF14073">
    <property type="entry name" value="Cep57_CLD"/>
    <property type="match status" value="1"/>
</dbReference>
<keyword evidence="4" id="KW-0493">Microtubule</keyword>
<keyword evidence="14" id="KW-1185">Reference proteome</keyword>
<gene>
    <name evidence="13" type="ORF">GDO86_009739</name>
</gene>
<dbReference type="Pfam" id="PF06657">
    <property type="entry name" value="Cep57_MT_bd"/>
    <property type="match status" value="1"/>
</dbReference>
<comment type="similarity">
    <text evidence="2">Belongs to the translokin family.</text>
</comment>
<dbReference type="GO" id="GO:0043015">
    <property type="term" value="F:gamma-tubulin binding"/>
    <property type="evidence" value="ECO:0007669"/>
    <property type="project" value="InterPro"/>
</dbReference>
<accession>A0A8T2JQ33</accession>
<evidence type="ECO:0000256" key="1">
    <source>
        <dbReference type="ARBA" id="ARBA00004300"/>
    </source>
</evidence>
<comment type="caution">
    <text evidence="13">The sequence shown here is derived from an EMBL/GenBank/DDBJ whole genome shotgun (WGS) entry which is preliminary data.</text>
</comment>
<dbReference type="OrthoDB" id="76453at2759"/>
<dbReference type="GO" id="GO:0005813">
    <property type="term" value="C:centrosome"/>
    <property type="evidence" value="ECO:0007669"/>
    <property type="project" value="UniProtKB-SubCell"/>
</dbReference>
<evidence type="ECO:0000256" key="9">
    <source>
        <dbReference type="SAM" id="Coils"/>
    </source>
</evidence>
<keyword evidence="3" id="KW-0963">Cytoplasm</keyword>
<name>A0A8T2JQ33_9PIPI</name>
<evidence type="ECO:0000256" key="10">
    <source>
        <dbReference type="SAM" id="MobiDB-lite"/>
    </source>
</evidence>
<keyword evidence="5 9" id="KW-0175">Coiled coil</keyword>
<comment type="subcellular location">
    <subcellularLocation>
        <location evidence="1">Cytoplasm</location>
        <location evidence="1">Cytoskeleton</location>
        <location evidence="1">Microtubule organizing center</location>
        <location evidence="1">Centrosome</location>
    </subcellularLocation>
</comment>
<proteinExistence type="inferred from homology"/>
<dbReference type="InterPro" id="IPR024957">
    <property type="entry name" value="Cep57_MT-bd_dom"/>
</dbReference>
<feature type="coiled-coil region" evidence="9">
    <location>
        <begin position="180"/>
        <end position="228"/>
    </location>
</feature>
<organism evidence="13 14">
    <name type="scientific">Hymenochirus boettgeri</name>
    <name type="common">Congo dwarf clawed frog</name>
    <dbReference type="NCBI Taxonomy" id="247094"/>
    <lineage>
        <taxon>Eukaryota</taxon>
        <taxon>Metazoa</taxon>
        <taxon>Chordata</taxon>
        <taxon>Craniata</taxon>
        <taxon>Vertebrata</taxon>
        <taxon>Euteleostomi</taxon>
        <taxon>Amphibia</taxon>
        <taxon>Batrachia</taxon>
        <taxon>Anura</taxon>
        <taxon>Pipoidea</taxon>
        <taxon>Pipidae</taxon>
        <taxon>Pipinae</taxon>
        <taxon>Hymenochirus</taxon>
    </lineage>
</organism>
<feature type="domain" description="Cep57 centrosome microtubule-binding" evidence="11">
    <location>
        <begin position="341"/>
        <end position="409"/>
    </location>
</feature>
<dbReference type="Gene3D" id="1.20.58.90">
    <property type="match status" value="1"/>
</dbReference>
<dbReference type="PANTHER" id="PTHR19336:SF10">
    <property type="entry name" value="CENTROSOMAL PROTEIN CEP57L1"/>
    <property type="match status" value="1"/>
</dbReference>
<evidence type="ECO:0000259" key="11">
    <source>
        <dbReference type="Pfam" id="PF06657"/>
    </source>
</evidence>
<evidence type="ECO:0000256" key="7">
    <source>
        <dbReference type="ARBA" id="ARBA00041218"/>
    </source>
</evidence>